<evidence type="ECO:0000313" key="4">
    <source>
        <dbReference type="EMBL" id="AIE93369.1"/>
    </source>
</evidence>
<reference evidence="4" key="1">
    <citation type="journal article" date="2014" name="Genome Biol. Evol.">
        <title>Pangenome evidence for extensive interdomain horizontal transfer affecting lineage core and shell genes in uncultured planktonic thaumarchaeota and euryarchaeota.</title>
        <authorList>
            <person name="Deschamps P."/>
            <person name="Zivanovic Y."/>
            <person name="Moreira D."/>
            <person name="Rodriguez-Valera F."/>
            <person name="Lopez-Garcia P."/>
        </authorList>
    </citation>
    <scope>NUCLEOTIDE SEQUENCE</scope>
</reference>
<dbReference type="SUPFAM" id="SSF55035">
    <property type="entry name" value="NAD-binding domain of HMG-CoA reductase"/>
    <property type="match status" value="1"/>
</dbReference>
<dbReference type="InterPro" id="IPR023074">
    <property type="entry name" value="HMG_CoA_Rdtase_cat_sf"/>
</dbReference>
<dbReference type="PANTHER" id="PTHR10572">
    <property type="entry name" value="3-HYDROXY-3-METHYLGLUTARYL-COENZYME A REDUCTASE"/>
    <property type="match status" value="1"/>
</dbReference>
<dbReference type="GO" id="GO:0004420">
    <property type="term" value="F:hydroxymethylglutaryl-CoA reductase (NADPH) activity"/>
    <property type="evidence" value="ECO:0007669"/>
    <property type="project" value="InterPro"/>
</dbReference>
<comment type="similarity">
    <text evidence="1 3">Belongs to the HMG-CoA reductase family.</text>
</comment>
<dbReference type="GO" id="GO:0015936">
    <property type="term" value="P:coenzyme A metabolic process"/>
    <property type="evidence" value="ECO:0007669"/>
    <property type="project" value="InterPro"/>
</dbReference>
<dbReference type="EMBL" id="KF900392">
    <property type="protein sequence ID" value="AIE93369.1"/>
    <property type="molecule type" value="Genomic_DNA"/>
</dbReference>
<dbReference type="Pfam" id="PF00368">
    <property type="entry name" value="HMG-CoA_red"/>
    <property type="match status" value="1"/>
</dbReference>
<evidence type="ECO:0000256" key="3">
    <source>
        <dbReference type="RuleBase" id="RU361219"/>
    </source>
</evidence>
<name>A0A075FPW7_9EURY</name>
<keyword evidence="2 3" id="KW-0560">Oxidoreductase</keyword>
<sequence length="431" mass="44803">MPVENSRLKGFYKLSVEERRNMVAELSGLDAEGVSALAATGELSEAAADRIIENVIGTLALPVGVATNFIVDGEHYLVPFALEEPSVVAAASNMAKRCHAKGGFVSNNTDPIMIGQIQVVGCEDPFGAKEAVLSAVDELVAACNEVDPILVKFGGGCKGLEARVLDTDSGPMVIVHILVDCRDAMGANAVNTMAESIAPRVESITGGTVILRIISNLAVHRLARVSATFTPEEMANSGESVEEGAKVIDGIIQAYHFAAADPFRATTHNKGIMNAISAIAVACGQDWRAIESGAHSYASHERTYSSLTHWEKDDDGNLVGSIELPMAVGLVGGAVRVHPTAKANVAIMGAGTADELAKVIAAAGIAQNLGALRALATVGIQAGHMKLHARNMAVTAGAADDEVDRVVELAKASGRITAAAIEDALKEVRGE</sequence>
<dbReference type="InterPro" id="IPR009029">
    <property type="entry name" value="HMG_CoA_Rdtase_sub-bd_dom_sf"/>
</dbReference>
<dbReference type="InterPro" id="IPR004553">
    <property type="entry name" value="HMG_CoA_Rdtase_bac-typ"/>
</dbReference>
<dbReference type="InterPro" id="IPR002202">
    <property type="entry name" value="HMG_CoA_Rdtase"/>
</dbReference>
<protein>
    <recommendedName>
        <fullName evidence="3">3-hydroxy-3-methylglutaryl coenzyme A reductase</fullName>
        <shortName evidence="3">HMG-CoA reductase</shortName>
    </recommendedName>
</protein>
<dbReference type="Gene3D" id="1.10.8.660">
    <property type="match status" value="1"/>
</dbReference>
<dbReference type="PROSITE" id="PS50065">
    <property type="entry name" value="HMG_COA_REDUCTASE_4"/>
    <property type="match status" value="1"/>
</dbReference>
<dbReference type="InterPro" id="IPR023076">
    <property type="entry name" value="HMG_CoA_Rdtase_CS"/>
</dbReference>
<dbReference type="PRINTS" id="PR00071">
    <property type="entry name" value="HMGCOARDTASE"/>
</dbReference>
<dbReference type="PANTHER" id="PTHR10572:SF24">
    <property type="entry name" value="3-HYDROXY-3-METHYLGLUTARYL-COENZYME A REDUCTASE"/>
    <property type="match status" value="1"/>
</dbReference>
<accession>A0A075FPW7</accession>
<organism evidence="4">
    <name type="scientific">uncultured marine group II/III euryarchaeote AD1000_34_D01</name>
    <dbReference type="NCBI Taxonomy" id="1457757"/>
    <lineage>
        <taxon>Archaea</taxon>
        <taxon>Methanobacteriati</taxon>
        <taxon>Methanobacteriota</taxon>
        <taxon>environmental samples</taxon>
    </lineage>
</organism>
<dbReference type="CDD" id="cd00644">
    <property type="entry name" value="HMG-CoA_reductase_classII"/>
    <property type="match status" value="1"/>
</dbReference>
<evidence type="ECO:0000256" key="2">
    <source>
        <dbReference type="ARBA" id="ARBA00023002"/>
    </source>
</evidence>
<dbReference type="AlphaFoldDB" id="A0A075FPW7"/>
<evidence type="ECO:0000256" key="1">
    <source>
        <dbReference type="ARBA" id="ARBA00007661"/>
    </source>
</evidence>
<dbReference type="SUPFAM" id="SSF56542">
    <property type="entry name" value="Substrate-binding domain of HMG-CoA reductase"/>
    <property type="match status" value="1"/>
</dbReference>
<dbReference type="InterPro" id="IPR009023">
    <property type="entry name" value="HMG_CoA_Rdtase_NAD(P)-bd_sf"/>
</dbReference>
<dbReference type="Gene3D" id="3.90.770.10">
    <property type="entry name" value="3-hydroxy-3-methylglutaryl-coenzyme A Reductase, Chain A, domain 2"/>
    <property type="match status" value="2"/>
</dbReference>
<dbReference type="NCBIfam" id="TIGR00532">
    <property type="entry name" value="HMG_CoA_R_NAD"/>
    <property type="match status" value="1"/>
</dbReference>
<proteinExistence type="inferred from homology"/>
<dbReference type="PROSITE" id="PS00066">
    <property type="entry name" value="HMG_COA_REDUCTASE_1"/>
    <property type="match status" value="1"/>
</dbReference>
<gene>
    <name evidence="4" type="primary">mvaA</name>
</gene>